<evidence type="ECO:0000256" key="2">
    <source>
        <dbReference type="SAM" id="Phobius"/>
    </source>
</evidence>
<keyword evidence="2" id="KW-1133">Transmembrane helix</keyword>
<feature type="region of interest" description="Disordered" evidence="1">
    <location>
        <begin position="117"/>
        <end position="142"/>
    </location>
</feature>
<name>A0AAD6WL11_9AGAR</name>
<proteinExistence type="predicted"/>
<dbReference type="AlphaFoldDB" id="A0AAD6WL11"/>
<keyword evidence="2" id="KW-0812">Transmembrane</keyword>
<evidence type="ECO:0000313" key="4">
    <source>
        <dbReference type="Proteomes" id="UP001218188"/>
    </source>
</evidence>
<feature type="region of interest" description="Disordered" evidence="1">
    <location>
        <begin position="341"/>
        <end position="375"/>
    </location>
</feature>
<evidence type="ECO:0000256" key="1">
    <source>
        <dbReference type="SAM" id="MobiDB-lite"/>
    </source>
</evidence>
<feature type="transmembrane region" description="Helical" evidence="2">
    <location>
        <begin position="91"/>
        <end position="108"/>
    </location>
</feature>
<dbReference type="Proteomes" id="UP001218188">
    <property type="component" value="Unassembled WGS sequence"/>
</dbReference>
<accession>A0AAD6WL11</accession>
<evidence type="ECO:0000313" key="3">
    <source>
        <dbReference type="EMBL" id="KAJ7016222.1"/>
    </source>
</evidence>
<reference evidence="3" key="1">
    <citation type="submission" date="2023-03" db="EMBL/GenBank/DDBJ databases">
        <title>Massive genome expansion in bonnet fungi (Mycena s.s.) driven by repeated elements and novel gene families across ecological guilds.</title>
        <authorList>
            <consortium name="Lawrence Berkeley National Laboratory"/>
            <person name="Harder C.B."/>
            <person name="Miyauchi S."/>
            <person name="Viragh M."/>
            <person name="Kuo A."/>
            <person name="Thoen E."/>
            <person name="Andreopoulos B."/>
            <person name="Lu D."/>
            <person name="Skrede I."/>
            <person name="Drula E."/>
            <person name="Henrissat B."/>
            <person name="Morin E."/>
            <person name="Kohler A."/>
            <person name="Barry K."/>
            <person name="LaButti K."/>
            <person name="Morin E."/>
            <person name="Salamov A."/>
            <person name="Lipzen A."/>
            <person name="Mereny Z."/>
            <person name="Hegedus B."/>
            <person name="Baldrian P."/>
            <person name="Stursova M."/>
            <person name="Weitz H."/>
            <person name="Taylor A."/>
            <person name="Grigoriev I.V."/>
            <person name="Nagy L.G."/>
            <person name="Martin F."/>
            <person name="Kauserud H."/>
        </authorList>
    </citation>
    <scope>NUCLEOTIDE SEQUENCE</scope>
    <source>
        <strain evidence="3">CBHHK200</strain>
    </source>
</reference>
<feature type="transmembrane region" description="Helical" evidence="2">
    <location>
        <begin position="39"/>
        <end position="59"/>
    </location>
</feature>
<sequence>MNTDPPTRPRGHEYIAELERRYSVPAKQFLKESYEEHPLATTAIVIFAVTSFTPVVGAVALAAFTVCLAFCATLIIIIGLALGLATFLSTTLFSSLVLTFLVAGAIRLRSARRLGRSTSRRAAHTETPEATSAPSKRRRFPGIPGMRSGAFRRSLGFHRRGSWKARALLLFVLCDAVSRIRLPRVVRYSFLYLTLFGATLFGPRRTHFLQRGLSLPFALLRSAVWLLPSTGLKVARAPFRLFGWKAPLTIYLVLLLLSPRLRASTRGRIAHAAKRLGTATGRAAMVVLRSEQVAMVRELPWKAYVAAALEYAQAVLAVLIEFVRVQIEQLGEMPVEVPSARSAEETALSGSTETLVAPPEETAATPTQFQSEDTGSEYEMVPPVASGHGGDHDAVIPPMATLENSTETLRFRKVSAAMLDETLM</sequence>
<keyword evidence="4" id="KW-1185">Reference proteome</keyword>
<gene>
    <name evidence="3" type="ORF">C8F04DRAFT_1202910</name>
</gene>
<dbReference type="EMBL" id="JARJCM010000558">
    <property type="protein sequence ID" value="KAJ7016222.1"/>
    <property type="molecule type" value="Genomic_DNA"/>
</dbReference>
<protein>
    <submittedName>
        <fullName evidence="3">Uncharacterized protein</fullName>
    </submittedName>
</protein>
<keyword evidence="2" id="KW-0472">Membrane</keyword>
<feature type="transmembrane region" description="Helical" evidence="2">
    <location>
        <begin position="186"/>
        <end position="203"/>
    </location>
</feature>
<feature type="transmembrane region" description="Helical" evidence="2">
    <location>
        <begin position="66"/>
        <end position="85"/>
    </location>
</feature>
<organism evidence="3 4">
    <name type="scientific">Mycena alexandri</name>
    <dbReference type="NCBI Taxonomy" id="1745969"/>
    <lineage>
        <taxon>Eukaryota</taxon>
        <taxon>Fungi</taxon>
        <taxon>Dikarya</taxon>
        <taxon>Basidiomycota</taxon>
        <taxon>Agaricomycotina</taxon>
        <taxon>Agaricomycetes</taxon>
        <taxon>Agaricomycetidae</taxon>
        <taxon>Agaricales</taxon>
        <taxon>Marasmiineae</taxon>
        <taxon>Mycenaceae</taxon>
        <taxon>Mycena</taxon>
    </lineage>
</organism>
<comment type="caution">
    <text evidence="3">The sequence shown here is derived from an EMBL/GenBank/DDBJ whole genome shotgun (WGS) entry which is preliminary data.</text>
</comment>
<feature type="compositionally biased region" description="Polar residues" evidence="1">
    <location>
        <begin position="364"/>
        <end position="373"/>
    </location>
</feature>